<keyword evidence="4 10" id="KW-0812">Transmembrane</keyword>
<keyword evidence="6 10" id="KW-1133">Transmembrane helix</keyword>
<evidence type="ECO:0000313" key="12">
    <source>
        <dbReference type="RefSeq" id="XP_026738353.1"/>
    </source>
</evidence>
<comment type="similarity">
    <text evidence="10">Belongs to the insect chemoreceptor superfamily. Heteromeric odorant receptor channel (TC 1.A.69) family.</text>
</comment>
<feature type="transmembrane region" description="Helical" evidence="10">
    <location>
        <begin position="146"/>
        <end position="168"/>
    </location>
</feature>
<evidence type="ECO:0000256" key="8">
    <source>
        <dbReference type="ARBA" id="ARBA00023170"/>
    </source>
</evidence>
<evidence type="ECO:0000256" key="10">
    <source>
        <dbReference type="RuleBase" id="RU351113"/>
    </source>
</evidence>
<evidence type="ECO:0000256" key="5">
    <source>
        <dbReference type="ARBA" id="ARBA00022725"/>
    </source>
</evidence>
<feature type="transmembrane region" description="Helical" evidence="10">
    <location>
        <begin position="92"/>
        <end position="112"/>
    </location>
</feature>
<dbReference type="PANTHER" id="PTHR21137">
    <property type="entry name" value="ODORANT RECEPTOR"/>
    <property type="match status" value="1"/>
</dbReference>
<evidence type="ECO:0000313" key="11">
    <source>
        <dbReference type="Proteomes" id="UP000322000"/>
    </source>
</evidence>
<keyword evidence="3 10" id="KW-0716">Sensory transduction</keyword>
<organism evidence="11 12">
    <name type="scientific">Trichoplusia ni</name>
    <name type="common">Cabbage looper</name>
    <dbReference type="NCBI Taxonomy" id="7111"/>
    <lineage>
        <taxon>Eukaryota</taxon>
        <taxon>Metazoa</taxon>
        <taxon>Ecdysozoa</taxon>
        <taxon>Arthropoda</taxon>
        <taxon>Hexapoda</taxon>
        <taxon>Insecta</taxon>
        <taxon>Pterygota</taxon>
        <taxon>Neoptera</taxon>
        <taxon>Endopterygota</taxon>
        <taxon>Lepidoptera</taxon>
        <taxon>Glossata</taxon>
        <taxon>Ditrysia</taxon>
        <taxon>Noctuoidea</taxon>
        <taxon>Noctuidae</taxon>
        <taxon>Plusiinae</taxon>
        <taxon>Trichoplusia</taxon>
    </lineage>
</organism>
<evidence type="ECO:0000256" key="6">
    <source>
        <dbReference type="ARBA" id="ARBA00022989"/>
    </source>
</evidence>
<keyword evidence="8 10" id="KW-0675">Receptor</keyword>
<keyword evidence="9 10" id="KW-0807">Transducer</keyword>
<dbReference type="Pfam" id="PF02949">
    <property type="entry name" value="7tm_6"/>
    <property type="match status" value="1"/>
</dbReference>
<dbReference type="GeneID" id="113501424"/>
<keyword evidence="5 10" id="KW-0552">Olfaction</keyword>
<dbReference type="InterPro" id="IPR004117">
    <property type="entry name" value="7tm6_olfct_rcpt"/>
</dbReference>
<feature type="transmembrane region" description="Helical" evidence="10">
    <location>
        <begin position="202"/>
        <end position="226"/>
    </location>
</feature>
<dbReference type="Proteomes" id="UP000322000">
    <property type="component" value="Chromosome 15"/>
</dbReference>
<dbReference type="PANTHER" id="PTHR21137:SF35">
    <property type="entry name" value="ODORANT RECEPTOR 19A-RELATED"/>
    <property type="match status" value="1"/>
</dbReference>
<evidence type="ECO:0000256" key="4">
    <source>
        <dbReference type="ARBA" id="ARBA00022692"/>
    </source>
</evidence>
<feature type="transmembrane region" description="Helical" evidence="10">
    <location>
        <begin position="60"/>
        <end position="80"/>
    </location>
</feature>
<name>A0A7E5WC96_TRINI</name>
<comment type="subcellular location">
    <subcellularLocation>
        <location evidence="1 10">Cell membrane</location>
        <topology evidence="1 10">Multi-pass membrane protein</topology>
    </subcellularLocation>
</comment>
<evidence type="ECO:0000256" key="3">
    <source>
        <dbReference type="ARBA" id="ARBA00022606"/>
    </source>
</evidence>
<comment type="caution">
    <text evidence="10">Lacks conserved residue(s) required for the propagation of feature annotation.</text>
</comment>
<dbReference type="GO" id="GO:0005549">
    <property type="term" value="F:odorant binding"/>
    <property type="evidence" value="ECO:0007669"/>
    <property type="project" value="InterPro"/>
</dbReference>
<protein>
    <recommendedName>
        <fullName evidence="10">Odorant receptor</fullName>
    </recommendedName>
</protein>
<dbReference type="OrthoDB" id="7476568at2759"/>
<dbReference type="GO" id="GO:0005886">
    <property type="term" value="C:plasma membrane"/>
    <property type="evidence" value="ECO:0007669"/>
    <property type="project" value="UniProtKB-SubCell"/>
</dbReference>
<accession>A0A7E5WC96</accession>
<proteinExistence type="inferred from homology"/>
<evidence type="ECO:0000256" key="9">
    <source>
        <dbReference type="ARBA" id="ARBA00023224"/>
    </source>
</evidence>
<dbReference type="AlphaFoldDB" id="A0A7E5WC96"/>
<evidence type="ECO:0000256" key="2">
    <source>
        <dbReference type="ARBA" id="ARBA00022475"/>
    </source>
</evidence>
<sequence length="411" mass="47525">MKWFKKSRPPTRSPNYEETATTKLLEQYNRFWFITCSPDFWIKKVNYSDTIVKLYRPSMILNHMVMVVFCTSCTLSMWTQQDLTPGQQSDRLAYGLSTPIITVFYHFVILYYTADVRELMYQLAIVLKAAHNDKKAEQEMIRQSKLYNTIFFSSCLCNMVLVGIYNAYKAFTSDATFITCVSAWPQPSDTSTLAGVTRVVVYFTWIFHVVRNMGVFLIIHTVLLFLGQQYKNLQSYFERLNKIFEDDSLSQHDKDLKYEEMFRYGIQQHALTLWCVDESQRLFRVTFSSHVLLWCGLLISILPDVMNDDTHSIAVLMKSAPRFSSALVGLGYFMWPAGDITVEASSLPQAMYGSGWQSCSQGSGRIRKLIVLAMMQAQRPIEIKAFGQFTFSYETYVAIVKMSYSLFSVLY</sequence>
<keyword evidence="11" id="KW-1185">Reference proteome</keyword>
<keyword evidence="7 10" id="KW-0472">Membrane</keyword>
<dbReference type="KEGG" id="tnl:113501424"/>
<evidence type="ECO:0000256" key="7">
    <source>
        <dbReference type="ARBA" id="ARBA00023136"/>
    </source>
</evidence>
<dbReference type="GO" id="GO:0007165">
    <property type="term" value="P:signal transduction"/>
    <property type="evidence" value="ECO:0007669"/>
    <property type="project" value="UniProtKB-KW"/>
</dbReference>
<dbReference type="GO" id="GO:0004984">
    <property type="term" value="F:olfactory receptor activity"/>
    <property type="evidence" value="ECO:0007669"/>
    <property type="project" value="InterPro"/>
</dbReference>
<dbReference type="InParanoid" id="A0A7E5WC96"/>
<gene>
    <name evidence="12" type="primary">LOC113501424</name>
</gene>
<reference evidence="12" key="1">
    <citation type="submission" date="2025-08" db="UniProtKB">
        <authorList>
            <consortium name="RefSeq"/>
        </authorList>
    </citation>
    <scope>IDENTIFICATION</scope>
</reference>
<dbReference type="RefSeq" id="XP_026738353.1">
    <property type="nucleotide sequence ID" value="XM_026882552.1"/>
</dbReference>
<keyword evidence="2" id="KW-1003">Cell membrane</keyword>
<evidence type="ECO:0000256" key="1">
    <source>
        <dbReference type="ARBA" id="ARBA00004651"/>
    </source>
</evidence>